<dbReference type="Gene3D" id="2.60.40.1180">
    <property type="entry name" value="Golgi alpha-mannosidase II"/>
    <property type="match status" value="1"/>
</dbReference>
<comment type="caution">
    <text evidence="3">The sequence shown here is derived from an EMBL/GenBank/DDBJ whole genome shotgun (WGS) entry which is preliminary data.</text>
</comment>
<proteinExistence type="inferred from homology"/>
<dbReference type="InterPro" id="IPR025092">
    <property type="entry name" value="Glyco_hydro_66"/>
</dbReference>
<accession>A0ABX1YAA6</accession>
<sequence>MTDKSSKARILRTAAAFVAGTAIVMTTACDSSPDIKMMDQIQMGSQLKVLSTDKASYKPGEDVHFNLTLQDGTAAGGTFHIRYKHMDQIIGQETKTAKSDKLSWSWNPPEVDNEGYLAEVVLEKEGMFIGHMNIAVDVSSDWGKFPRYGYLADFPAMSQEEMSAVIDRLNRFHINGIQFYDWQFKHHDPVPYDGTKPAGQWKDIANRPVNFSTLKNYIDLVHNHGMKAMSYNLLFGAYDDAEQDGVKKEWGLYKDSQHNDQDKHMLPKDWASDIFLYDPSNPDWQLYLVDKEKKAFESLPFDGWQVDQLGERGPLWTYDGKSVNLAATFPEFLKKAKEKLNIDYVMNAVGQYGQGYIARQAPVKFLYTEVWKDHPGYQQLKEVIDQNGKLSENRLNTVLAAYMNYQFSNNPGQFNTPGILFTDAVIFASGGSHLELGENMLSKEYFPHKNLEISPVLDNKLLVYYDFLVAYQNLLRDKPDESALRAEGTDSLAISDHAEKGKVWSFAKQKDGKDILHFINFTDASTMDWNDTNGTQTEPAEKQNVMVSVKTDKPVAKIWFASPDYYGGSAIPVDFQQQNGKLELKLPKLKYWDMVVIEYKEG</sequence>
<comment type="similarity">
    <text evidence="1">Belongs to the glycosyl hydrolase 66 family.</text>
</comment>
<organism evidence="3 4">
    <name type="scientific">Paenibacillus phytorum</name>
    <dbReference type="NCBI Taxonomy" id="2654977"/>
    <lineage>
        <taxon>Bacteria</taxon>
        <taxon>Bacillati</taxon>
        <taxon>Bacillota</taxon>
        <taxon>Bacilli</taxon>
        <taxon>Bacillales</taxon>
        <taxon>Paenibacillaceae</taxon>
        <taxon>Paenibacillus</taxon>
    </lineage>
</organism>
<keyword evidence="2" id="KW-0732">Signal</keyword>
<evidence type="ECO:0000256" key="2">
    <source>
        <dbReference type="ARBA" id="ARBA00022729"/>
    </source>
</evidence>
<dbReference type="Proteomes" id="UP000616779">
    <property type="component" value="Unassembled WGS sequence"/>
</dbReference>
<gene>
    <name evidence="3" type="ORF">GC098_36895</name>
</gene>
<dbReference type="InterPro" id="IPR013783">
    <property type="entry name" value="Ig-like_fold"/>
</dbReference>
<dbReference type="Pfam" id="PF13199">
    <property type="entry name" value="Glyco_hydro_66"/>
    <property type="match status" value="1"/>
</dbReference>
<protein>
    <recommendedName>
        <fullName evidence="5">Dextranase</fullName>
    </recommendedName>
</protein>
<dbReference type="SUPFAM" id="SSF51445">
    <property type="entry name" value="(Trans)glycosidases"/>
    <property type="match status" value="1"/>
</dbReference>
<dbReference type="CDD" id="cd14745">
    <property type="entry name" value="GH66"/>
    <property type="match status" value="1"/>
</dbReference>
<dbReference type="InterPro" id="IPR013780">
    <property type="entry name" value="Glyco_hydro_b"/>
</dbReference>
<name>A0ABX1YAA6_9BACL</name>
<evidence type="ECO:0008006" key="5">
    <source>
        <dbReference type="Google" id="ProtNLM"/>
    </source>
</evidence>
<dbReference type="RefSeq" id="WP_171649414.1">
    <property type="nucleotide sequence ID" value="NZ_WHOA01000248.1"/>
</dbReference>
<evidence type="ECO:0000256" key="1">
    <source>
        <dbReference type="ARBA" id="ARBA00010837"/>
    </source>
</evidence>
<dbReference type="Gene3D" id="3.20.20.80">
    <property type="entry name" value="Glycosidases"/>
    <property type="match status" value="1"/>
</dbReference>
<dbReference type="PROSITE" id="PS51257">
    <property type="entry name" value="PROKAR_LIPOPROTEIN"/>
    <property type="match status" value="1"/>
</dbReference>
<dbReference type="EMBL" id="WHOA01000248">
    <property type="protein sequence ID" value="NOU76880.1"/>
    <property type="molecule type" value="Genomic_DNA"/>
</dbReference>
<keyword evidence="4" id="KW-1185">Reference proteome</keyword>
<evidence type="ECO:0000313" key="4">
    <source>
        <dbReference type="Proteomes" id="UP000616779"/>
    </source>
</evidence>
<dbReference type="InterPro" id="IPR017853">
    <property type="entry name" value="GH"/>
</dbReference>
<reference evidence="3 4" key="1">
    <citation type="submission" date="2019-10" db="EMBL/GenBank/DDBJ databases">
        <title>Description of Paenibacillus terrestris sp. nov.</title>
        <authorList>
            <person name="Carlier A."/>
            <person name="Qi S."/>
        </authorList>
    </citation>
    <scope>NUCLEOTIDE SEQUENCE [LARGE SCALE GENOMIC DNA]</scope>
    <source>
        <strain evidence="3 4">LMG 31458</strain>
    </source>
</reference>
<evidence type="ECO:0000313" key="3">
    <source>
        <dbReference type="EMBL" id="NOU76880.1"/>
    </source>
</evidence>
<dbReference type="Gene3D" id="2.60.40.10">
    <property type="entry name" value="Immunoglobulins"/>
    <property type="match status" value="1"/>
</dbReference>